<reference evidence="2 3" key="1">
    <citation type="journal article" date="2011" name="Stand. Genomic Sci.">
        <title>Complete genome sequence of the gliding freshwater bacterium Fluviicola taffensis type strain (RW262).</title>
        <authorList>
            <person name="Woyke T."/>
            <person name="Chertkov O."/>
            <person name="Lapidus A."/>
            <person name="Nolan M."/>
            <person name="Lucas S."/>
            <person name="Del Rio T.G."/>
            <person name="Tice H."/>
            <person name="Cheng J.F."/>
            <person name="Tapia R."/>
            <person name="Han C."/>
            <person name="Goodwin L."/>
            <person name="Pitluck S."/>
            <person name="Liolios K."/>
            <person name="Pagani I."/>
            <person name="Ivanova N."/>
            <person name="Huntemann M."/>
            <person name="Mavromatis K."/>
            <person name="Mikhailova N."/>
            <person name="Pati A."/>
            <person name="Chen A."/>
            <person name="Palaniappan K."/>
            <person name="Land M."/>
            <person name="Hauser L."/>
            <person name="Brambilla E.M."/>
            <person name="Rohde M."/>
            <person name="Mwirichia R."/>
            <person name="Sikorski J."/>
            <person name="Tindall B.J."/>
            <person name="Goker M."/>
            <person name="Bristow J."/>
            <person name="Eisen J.A."/>
            <person name="Markowitz V."/>
            <person name="Hugenholtz P."/>
            <person name="Klenk H.P."/>
            <person name="Kyrpides N.C."/>
        </authorList>
    </citation>
    <scope>NUCLEOTIDE SEQUENCE [LARGE SCALE GENOMIC DNA]</scope>
    <source>
        <strain evidence="3">DSM 16823 / RW262 / RW262</strain>
    </source>
</reference>
<dbReference type="Pfam" id="PF01476">
    <property type="entry name" value="LysM"/>
    <property type="match status" value="1"/>
</dbReference>
<dbReference type="eggNOG" id="COG0739">
    <property type="taxonomic scope" value="Bacteria"/>
</dbReference>
<dbReference type="PANTHER" id="PTHR21666:SF270">
    <property type="entry name" value="MUREIN HYDROLASE ACTIVATOR ENVC"/>
    <property type="match status" value="1"/>
</dbReference>
<dbReference type="Gene3D" id="3.10.350.10">
    <property type="entry name" value="LysM domain"/>
    <property type="match status" value="1"/>
</dbReference>
<dbReference type="SUPFAM" id="SSF54106">
    <property type="entry name" value="LysM domain"/>
    <property type="match status" value="1"/>
</dbReference>
<name>F2IAB1_FLUTR</name>
<dbReference type="STRING" id="755732.Fluta_0036"/>
<dbReference type="CDD" id="cd00118">
    <property type="entry name" value="LysM"/>
    <property type="match status" value="1"/>
</dbReference>
<dbReference type="GO" id="GO:0004222">
    <property type="term" value="F:metalloendopeptidase activity"/>
    <property type="evidence" value="ECO:0007669"/>
    <property type="project" value="TreeGrafter"/>
</dbReference>
<dbReference type="EMBL" id="CP002542">
    <property type="protein sequence ID" value="AEA42046.1"/>
    <property type="molecule type" value="Genomic_DNA"/>
</dbReference>
<dbReference type="OrthoDB" id="9805070at2"/>
<reference evidence="3" key="2">
    <citation type="submission" date="2011-02" db="EMBL/GenBank/DDBJ databases">
        <title>The complete genome of Fluviicola taffensis DSM 16823.</title>
        <authorList>
            <consortium name="US DOE Joint Genome Institute (JGI-PGF)"/>
            <person name="Lucas S."/>
            <person name="Copeland A."/>
            <person name="Lapidus A."/>
            <person name="Bruce D."/>
            <person name="Goodwin L."/>
            <person name="Pitluck S."/>
            <person name="Kyrpides N."/>
            <person name="Mavromatis K."/>
            <person name="Ivanova N."/>
            <person name="Mikhailova N."/>
            <person name="Pagani I."/>
            <person name="Chertkov O."/>
            <person name="Detter J.C."/>
            <person name="Han C."/>
            <person name="Tapia R."/>
            <person name="Land M."/>
            <person name="Hauser L."/>
            <person name="Markowitz V."/>
            <person name="Cheng J.-F."/>
            <person name="Hugenholtz P."/>
            <person name="Woyke T."/>
            <person name="Wu D."/>
            <person name="Tindall B."/>
            <person name="Pomrenke H.G."/>
            <person name="Brambilla E."/>
            <person name="Klenk H.-P."/>
            <person name="Eisen J.A."/>
        </authorList>
    </citation>
    <scope>NUCLEOTIDE SEQUENCE [LARGE SCALE GENOMIC DNA]</scope>
    <source>
        <strain evidence="3">DSM 16823 / RW262 / RW262</strain>
    </source>
</reference>
<dbReference type="eggNOG" id="COG1388">
    <property type="taxonomic scope" value="Bacteria"/>
</dbReference>
<dbReference type="RefSeq" id="WP_013684820.1">
    <property type="nucleotide sequence ID" value="NC_015321.1"/>
</dbReference>
<dbReference type="SMART" id="SM00257">
    <property type="entry name" value="LysM"/>
    <property type="match status" value="1"/>
</dbReference>
<dbReference type="Gene3D" id="2.70.70.10">
    <property type="entry name" value="Glucose Permease (Domain IIA)"/>
    <property type="match status" value="1"/>
</dbReference>
<gene>
    <name evidence="2" type="ordered locus">Fluta_0036</name>
</gene>
<dbReference type="AlphaFoldDB" id="F2IAB1"/>
<dbReference type="SUPFAM" id="SSF51261">
    <property type="entry name" value="Duplicated hybrid motif"/>
    <property type="match status" value="1"/>
</dbReference>
<proteinExistence type="predicted"/>
<dbReference type="InterPro" id="IPR016047">
    <property type="entry name" value="M23ase_b-sheet_dom"/>
</dbReference>
<evidence type="ECO:0000313" key="2">
    <source>
        <dbReference type="EMBL" id="AEA42046.1"/>
    </source>
</evidence>
<organism evidence="2 3">
    <name type="scientific">Fluviicola taffensis (strain DSM 16823 / NCIMB 13979 / RW262)</name>
    <dbReference type="NCBI Taxonomy" id="755732"/>
    <lineage>
        <taxon>Bacteria</taxon>
        <taxon>Pseudomonadati</taxon>
        <taxon>Bacteroidota</taxon>
        <taxon>Flavobacteriia</taxon>
        <taxon>Flavobacteriales</taxon>
        <taxon>Crocinitomicaceae</taxon>
        <taxon>Fluviicola</taxon>
    </lineage>
</organism>
<dbReference type="InterPro" id="IPR011055">
    <property type="entry name" value="Dup_hybrid_motif"/>
</dbReference>
<feature type="domain" description="LysM" evidence="1">
    <location>
        <begin position="272"/>
        <end position="316"/>
    </location>
</feature>
<dbReference type="InterPro" id="IPR036779">
    <property type="entry name" value="LysM_dom_sf"/>
</dbReference>
<dbReference type="KEGG" id="fte:Fluta_0036"/>
<dbReference type="InterPro" id="IPR050570">
    <property type="entry name" value="Cell_wall_metabolism_enzyme"/>
</dbReference>
<evidence type="ECO:0000313" key="3">
    <source>
        <dbReference type="Proteomes" id="UP000007463"/>
    </source>
</evidence>
<evidence type="ECO:0000259" key="1">
    <source>
        <dbReference type="PROSITE" id="PS51782"/>
    </source>
</evidence>
<dbReference type="CDD" id="cd12797">
    <property type="entry name" value="M23_peptidase"/>
    <property type="match status" value="1"/>
</dbReference>
<dbReference type="Proteomes" id="UP000007463">
    <property type="component" value="Chromosome"/>
</dbReference>
<dbReference type="InterPro" id="IPR018392">
    <property type="entry name" value="LysM"/>
</dbReference>
<accession>F2IAB1</accession>
<dbReference type="HOGENOM" id="CLU_054747_2_0_10"/>
<dbReference type="PROSITE" id="PS51782">
    <property type="entry name" value="LYSM"/>
    <property type="match status" value="1"/>
</dbReference>
<sequence length="317" mass="35989" precursor="true">MNKFFYFFLFILSFSGYSQTPIDTVNTDKGKMVLYSNRTWKFLLDEEFDGIMNEALFNRIQADTNLNLMQTWDNDLCFTSERNNDLSRMNDTLWLCLVDDLHKDFVAPVPGIVTSHYGYRKGRYHNGTDLNLRTGDTVKAAFSGRVRYAKWNDGGFGNLVIIRHHNGLETFYAHLSKHLVAPDQEVKAGEPIGLGGNTGRSFGAHLHFEVRFYDVPMNPEEVIDFTKKELKDENLLVQKNLFRPGAKPSDEEISGESIAAVQARTEAAGARKYYKIRSGDTLSQIASKSNTTVSRLCKLNGIRPTTLLQVGRQVRVR</sequence>
<protein>
    <submittedName>
        <fullName evidence="2">Peptidase M23</fullName>
    </submittedName>
</protein>
<keyword evidence="3" id="KW-1185">Reference proteome</keyword>
<dbReference type="PANTHER" id="PTHR21666">
    <property type="entry name" value="PEPTIDASE-RELATED"/>
    <property type="match status" value="1"/>
</dbReference>
<dbReference type="Pfam" id="PF01551">
    <property type="entry name" value="Peptidase_M23"/>
    <property type="match status" value="1"/>
</dbReference>